<protein>
    <submittedName>
        <fullName evidence="2">Uncharacterized protein</fullName>
    </submittedName>
</protein>
<name>A0A176VWU7_MARPO</name>
<evidence type="ECO:0000313" key="2">
    <source>
        <dbReference type="EMBL" id="OAE24752.1"/>
    </source>
</evidence>
<feature type="region of interest" description="Disordered" evidence="1">
    <location>
        <begin position="165"/>
        <end position="229"/>
    </location>
</feature>
<dbReference type="AlphaFoldDB" id="A0A176VWU7"/>
<dbReference type="EMBL" id="LVLJ01002483">
    <property type="protein sequence ID" value="OAE24752.1"/>
    <property type="molecule type" value="Genomic_DNA"/>
</dbReference>
<sequence>METCCIKETFTFGTTEPNTPYEPLLQLGGFPRALDIADNFQEYRIVKAEYSYTPYYDTFSSAYQAGSSNVNMSVPSLYTRSQVVESPSSYNLAYLTAQGAKPIRLDDKIIRHTYRPHVLQTTSQAGSSGQYVKPLKSPWISTHTPTLSGTPTMDDTLHYTHNFWIQQDIPNPDPAQSQGGRRGMRPQGGRNSTSVGGSAKKTPTEDRWDAVPRNSGSPAAMGGKTGPYI</sequence>
<gene>
    <name evidence="2" type="ORF">AXG93_2536s1000</name>
</gene>
<accession>A0A176VWU7</accession>
<reference evidence="2" key="1">
    <citation type="submission" date="2016-03" db="EMBL/GenBank/DDBJ databases">
        <title>Mechanisms controlling the formation of the plant cell surface in tip-growing cells are functionally conserved among land plants.</title>
        <authorList>
            <person name="Honkanen S."/>
            <person name="Jones V.A."/>
            <person name="Morieri G."/>
            <person name="Champion C."/>
            <person name="Hetherington A.J."/>
            <person name="Kelly S."/>
            <person name="Saint-Marcoux D."/>
            <person name="Proust H."/>
            <person name="Prescott H."/>
            <person name="Dolan L."/>
        </authorList>
    </citation>
    <scope>NUCLEOTIDE SEQUENCE [LARGE SCALE GENOMIC DNA]</scope>
    <source>
        <tissue evidence="2">Whole gametophyte</tissue>
    </source>
</reference>
<evidence type="ECO:0000313" key="3">
    <source>
        <dbReference type="Proteomes" id="UP000077202"/>
    </source>
</evidence>
<dbReference type="Proteomes" id="UP000077202">
    <property type="component" value="Unassembled WGS sequence"/>
</dbReference>
<proteinExistence type="predicted"/>
<comment type="caution">
    <text evidence="2">The sequence shown here is derived from an EMBL/GenBank/DDBJ whole genome shotgun (WGS) entry which is preliminary data.</text>
</comment>
<keyword evidence="3" id="KW-1185">Reference proteome</keyword>
<evidence type="ECO:0000256" key="1">
    <source>
        <dbReference type="SAM" id="MobiDB-lite"/>
    </source>
</evidence>
<organism evidence="2 3">
    <name type="scientific">Marchantia polymorpha subsp. ruderalis</name>
    <dbReference type="NCBI Taxonomy" id="1480154"/>
    <lineage>
        <taxon>Eukaryota</taxon>
        <taxon>Viridiplantae</taxon>
        <taxon>Streptophyta</taxon>
        <taxon>Embryophyta</taxon>
        <taxon>Marchantiophyta</taxon>
        <taxon>Marchantiopsida</taxon>
        <taxon>Marchantiidae</taxon>
        <taxon>Marchantiales</taxon>
        <taxon>Marchantiaceae</taxon>
        <taxon>Marchantia</taxon>
    </lineage>
</organism>